<reference evidence="1" key="1">
    <citation type="submission" date="2021-05" db="EMBL/GenBank/DDBJ databases">
        <authorList>
            <person name="Alioto T."/>
            <person name="Alioto T."/>
            <person name="Gomez Garrido J."/>
        </authorList>
    </citation>
    <scope>NUCLEOTIDE SEQUENCE</scope>
</reference>
<dbReference type="EMBL" id="HBUF01208589">
    <property type="protein sequence ID" value="CAG6664783.1"/>
    <property type="molecule type" value="Transcribed_RNA"/>
</dbReference>
<sequence length="146" mass="16758">MYKYYKTLKSIYLYLQSGDWLTISLHLSLHVFSPCLQFDVVVAASIFHYLFDVAHPGSSSSLCSFSPSFNDINYKCIVSVNMSYPSMSSFLNLFPYLSFFIHHFQHSLITHTFCPLDLLHPSPAPHLKRFNSLFIILAHRPSLCSV</sequence>
<organism evidence="1">
    <name type="scientific">Cacopsylla melanoneura</name>
    <dbReference type="NCBI Taxonomy" id="428564"/>
    <lineage>
        <taxon>Eukaryota</taxon>
        <taxon>Metazoa</taxon>
        <taxon>Ecdysozoa</taxon>
        <taxon>Arthropoda</taxon>
        <taxon>Hexapoda</taxon>
        <taxon>Insecta</taxon>
        <taxon>Pterygota</taxon>
        <taxon>Neoptera</taxon>
        <taxon>Paraneoptera</taxon>
        <taxon>Hemiptera</taxon>
        <taxon>Sternorrhyncha</taxon>
        <taxon>Psylloidea</taxon>
        <taxon>Psyllidae</taxon>
        <taxon>Psyllinae</taxon>
        <taxon>Cacopsylla</taxon>
    </lineage>
</organism>
<name>A0A8D8WLM7_9HEMI</name>
<accession>A0A8D8WLM7</accession>
<evidence type="ECO:0000313" key="1">
    <source>
        <dbReference type="EMBL" id="CAG6664783.1"/>
    </source>
</evidence>
<protein>
    <submittedName>
        <fullName evidence="1">Uncharacterized protein</fullName>
    </submittedName>
</protein>
<dbReference type="AlphaFoldDB" id="A0A8D8WLM7"/>
<proteinExistence type="predicted"/>